<keyword evidence="3" id="KW-1185">Reference proteome</keyword>
<feature type="compositionally biased region" description="Pro residues" evidence="1">
    <location>
        <begin position="52"/>
        <end position="70"/>
    </location>
</feature>
<dbReference type="SUPFAM" id="SSF55399">
    <property type="entry name" value="Subtilisin inhibitor"/>
    <property type="match status" value="1"/>
</dbReference>
<evidence type="ECO:0000313" key="2">
    <source>
        <dbReference type="EMBL" id="NKX54331.1"/>
    </source>
</evidence>
<evidence type="ECO:0000256" key="1">
    <source>
        <dbReference type="SAM" id="MobiDB-lite"/>
    </source>
</evidence>
<sequence length="192" mass="19716">MMRRQGRQLGRQQVWLRAAAAAAGLAVLLAGCGDPDGPGGQAGSPPATAPTGPAPSSPPPPGPAPAPDQPTRPTQGVDVTDAKLKIVLSTQGVQGSTEQILECVDSRPTDASTVSDPAAACEVLAKSGEAVFFALPDPNRMCTQQYGGPQKARVTGTLDGKPVDKEFSLTDGCRIAEWQAMQPLFGSFGPEV</sequence>
<dbReference type="AlphaFoldDB" id="A0A7X6HC94"/>
<dbReference type="EMBL" id="JAAZSQ010000005">
    <property type="protein sequence ID" value="NKX54331.1"/>
    <property type="molecule type" value="Genomic_DNA"/>
</dbReference>
<dbReference type="RefSeq" id="WP_168485683.1">
    <property type="nucleotide sequence ID" value="NZ_JAAZSQ010000005.1"/>
</dbReference>
<dbReference type="GO" id="GO:0004867">
    <property type="term" value="F:serine-type endopeptidase inhibitor activity"/>
    <property type="evidence" value="ECO:0007669"/>
    <property type="project" value="InterPro"/>
</dbReference>
<comment type="caution">
    <text evidence="2">The sequence shown here is derived from an EMBL/GenBank/DDBJ whole genome shotgun (WGS) entry which is preliminary data.</text>
</comment>
<accession>A0A7X6HC94</accession>
<evidence type="ECO:0000313" key="3">
    <source>
        <dbReference type="Proteomes" id="UP000544090"/>
    </source>
</evidence>
<dbReference type="InterPro" id="IPR036819">
    <property type="entry name" value="Subtilisin_inhibitor-like_sf"/>
</dbReference>
<feature type="region of interest" description="Disordered" evidence="1">
    <location>
        <begin position="29"/>
        <end position="78"/>
    </location>
</feature>
<dbReference type="Gene3D" id="3.30.350.10">
    <property type="entry name" value="Subtilisin inhibitor-like"/>
    <property type="match status" value="1"/>
</dbReference>
<gene>
    <name evidence="2" type="ORF">HGG74_07175</name>
</gene>
<dbReference type="PROSITE" id="PS51257">
    <property type="entry name" value="PROKAR_LIPOPROTEIN"/>
    <property type="match status" value="1"/>
</dbReference>
<reference evidence="2 3" key="1">
    <citation type="submission" date="2020-04" db="EMBL/GenBank/DDBJ databases">
        <title>Arthrobacter sp. nov.</title>
        <authorList>
            <person name="Liu S."/>
        </authorList>
    </citation>
    <scope>NUCLEOTIDE SEQUENCE [LARGE SCALE GENOMIC DNA]</scope>
    <source>
        <strain evidence="2 3">E918</strain>
    </source>
</reference>
<organism evidence="2 3">
    <name type="scientific">Arthrobacter mobilis</name>
    <dbReference type="NCBI Taxonomy" id="2724944"/>
    <lineage>
        <taxon>Bacteria</taxon>
        <taxon>Bacillati</taxon>
        <taxon>Actinomycetota</taxon>
        <taxon>Actinomycetes</taxon>
        <taxon>Micrococcales</taxon>
        <taxon>Micrococcaceae</taxon>
        <taxon>Arthrobacter</taxon>
    </lineage>
</organism>
<protein>
    <submittedName>
        <fullName evidence="2">Serine protease inhibitor</fullName>
    </submittedName>
</protein>
<dbReference type="Proteomes" id="UP000544090">
    <property type="component" value="Unassembled WGS sequence"/>
</dbReference>
<name>A0A7X6HC94_9MICC</name>
<proteinExistence type="predicted"/>